<dbReference type="EMBL" id="AFCJ01000690">
    <property type="protein sequence ID" value="EHC41694.1"/>
    <property type="molecule type" value="Genomic_DNA"/>
</dbReference>
<feature type="domain" description="DUF3950" evidence="1">
    <location>
        <begin position="23"/>
        <end position="52"/>
    </location>
</feature>
<protein>
    <recommendedName>
        <fullName evidence="1">DUF3950 domain-containing protein</fullName>
    </recommendedName>
</protein>
<dbReference type="AlphaFoldDB" id="G5LM48"/>
<dbReference type="Pfam" id="PF13132">
    <property type="entry name" value="DUF3950"/>
    <property type="match status" value="1"/>
</dbReference>
<organism evidence="2 3">
    <name type="scientific">Salmonella enterica subsp. enterica serovar Alachua str. R6-377</name>
    <dbReference type="NCBI Taxonomy" id="913241"/>
    <lineage>
        <taxon>Bacteria</taxon>
        <taxon>Pseudomonadati</taxon>
        <taxon>Pseudomonadota</taxon>
        <taxon>Gammaproteobacteria</taxon>
        <taxon>Enterobacterales</taxon>
        <taxon>Enterobacteriaceae</taxon>
        <taxon>Salmonella</taxon>
    </lineage>
</organism>
<dbReference type="Proteomes" id="UP000004642">
    <property type="component" value="Unassembled WGS sequence"/>
</dbReference>
<evidence type="ECO:0000259" key="1">
    <source>
        <dbReference type="Pfam" id="PF13132"/>
    </source>
</evidence>
<name>G5LM48_SALET</name>
<evidence type="ECO:0000313" key="2">
    <source>
        <dbReference type="EMBL" id="EHC41694.1"/>
    </source>
</evidence>
<reference evidence="2 3" key="1">
    <citation type="journal article" date="2011" name="BMC Genomics">
        <title>Genome sequencing reveals diversification of virulence factor content and possible host adaptation in distinct subpopulations of Salmonella enterica.</title>
        <authorList>
            <person name="den Bakker H.C."/>
            <person name="Moreno Switt A.I."/>
            <person name="Govoni G."/>
            <person name="Cummings C.A."/>
            <person name="Ranieri M.L."/>
            <person name="Degoricija L."/>
            <person name="Hoelzer K."/>
            <person name="Rodriguez-Rivera L.D."/>
            <person name="Brown S."/>
            <person name="Bolchacova E."/>
            <person name="Furtado M.R."/>
            <person name="Wiedmann M."/>
        </authorList>
    </citation>
    <scope>NUCLEOTIDE SEQUENCE [LARGE SCALE GENOMIC DNA]</scope>
    <source>
        <strain evidence="2 3">R6-377</strain>
    </source>
</reference>
<gene>
    <name evidence="2" type="ORF">LTSEALA_1598</name>
</gene>
<dbReference type="PATRIC" id="fig|913241.3.peg.1221"/>
<sequence length="58" mass="6769">MCMPAKPRTSKTVTKNIRFSYSMLEQIEFALKSEKTRNFSAWVKEACREKLCNTGHKL</sequence>
<proteinExistence type="predicted"/>
<accession>G5LM48</accession>
<dbReference type="InterPro" id="IPR025030">
    <property type="entry name" value="DUF3950"/>
</dbReference>
<comment type="caution">
    <text evidence="2">The sequence shown here is derived from an EMBL/GenBank/DDBJ whole genome shotgun (WGS) entry which is preliminary data.</text>
</comment>
<evidence type="ECO:0000313" key="3">
    <source>
        <dbReference type="Proteomes" id="UP000004642"/>
    </source>
</evidence>